<feature type="transmembrane region" description="Helical" evidence="7">
    <location>
        <begin position="109"/>
        <end position="127"/>
    </location>
</feature>
<dbReference type="Gene3D" id="1.20.1250.20">
    <property type="entry name" value="MFS general substrate transporter like domains"/>
    <property type="match status" value="1"/>
</dbReference>
<evidence type="ECO:0000313" key="9">
    <source>
        <dbReference type="EMBL" id="KIS04171.1"/>
    </source>
</evidence>
<dbReference type="Proteomes" id="UP000032279">
    <property type="component" value="Unassembled WGS sequence"/>
</dbReference>
<dbReference type="InterPro" id="IPR020846">
    <property type="entry name" value="MFS_dom"/>
</dbReference>
<dbReference type="GO" id="GO:0022857">
    <property type="term" value="F:transmembrane transporter activity"/>
    <property type="evidence" value="ECO:0007669"/>
    <property type="project" value="InterPro"/>
</dbReference>
<feature type="domain" description="Major facilitator superfamily (MFS) profile" evidence="8">
    <location>
        <begin position="1"/>
        <end position="134"/>
    </location>
</feature>
<dbReference type="PANTHER" id="PTHR43414:SF6">
    <property type="entry name" value="MULTIDRUG RESISTANCE PROTEIN MDTG"/>
    <property type="match status" value="1"/>
</dbReference>
<keyword evidence="2" id="KW-0813">Transport</keyword>
<evidence type="ECO:0000256" key="1">
    <source>
        <dbReference type="ARBA" id="ARBA00004651"/>
    </source>
</evidence>
<dbReference type="SUPFAM" id="SSF103473">
    <property type="entry name" value="MFS general substrate transporter"/>
    <property type="match status" value="1"/>
</dbReference>
<keyword evidence="4 7" id="KW-0812">Transmembrane</keyword>
<accession>A0A0D1ABX2</accession>
<comment type="caution">
    <text evidence="9">The sequence shown here is derived from an EMBL/GenBank/DDBJ whole genome shotgun (WGS) entry which is preliminary data.</text>
</comment>
<evidence type="ECO:0000256" key="7">
    <source>
        <dbReference type="SAM" id="Phobius"/>
    </source>
</evidence>
<dbReference type="PATRIC" id="fig|1335616.4.peg.233"/>
<organism evidence="9 10">
    <name type="scientific">Paucilactobacillus wasatchensis</name>
    <dbReference type="NCBI Taxonomy" id="1335616"/>
    <lineage>
        <taxon>Bacteria</taxon>
        <taxon>Bacillati</taxon>
        <taxon>Bacillota</taxon>
        <taxon>Bacilli</taxon>
        <taxon>Lactobacillales</taxon>
        <taxon>Lactobacillaceae</taxon>
        <taxon>Paucilactobacillus</taxon>
    </lineage>
</organism>
<evidence type="ECO:0000259" key="8">
    <source>
        <dbReference type="PROSITE" id="PS50850"/>
    </source>
</evidence>
<comment type="subcellular location">
    <subcellularLocation>
        <location evidence="1">Cell membrane</location>
        <topology evidence="1">Multi-pass membrane protein</topology>
    </subcellularLocation>
</comment>
<keyword evidence="6 7" id="KW-0472">Membrane</keyword>
<keyword evidence="10" id="KW-1185">Reference proteome</keyword>
<dbReference type="AlphaFoldDB" id="A0A0D1ABX2"/>
<dbReference type="STRING" id="1335616.WDC_0234"/>
<evidence type="ECO:0000313" key="10">
    <source>
        <dbReference type="Proteomes" id="UP000032279"/>
    </source>
</evidence>
<evidence type="ECO:0000256" key="3">
    <source>
        <dbReference type="ARBA" id="ARBA00022475"/>
    </source>
</evidence>
<sequence length="134" mass="14415">MAAAPTLGALGDRVGTERILSIGFILAICFFIPTAFVTNVWQLGILRFLVGISDATMIPQVQTLLAKNTPVMVTGRVFSWNQSFQAVGNVIGPLIGAFVSGWFDYGGVFLSTALLVFANFLLFRVNVANKAKTN</sequence>
<evidence type="ECO:0000256" key="4">
    <source>
        <dbReference type="ARBA" id="ARBA00022692"/>
    </source>
</evidence>
<dbReference type="PANTHER" id="PTHR43414">
    <property type="entry name" value="MULTIDRUG RESISTANCE PROTEIN MDTG"/>
    <property type="match status" value="1"/>
</dbReference>
<name>A0A0D1ABX2_9LACO</name>
<reference evidence="9 10" key="1">
    <citation type="submission" date="2013-08" db="EMBL/GenBank/DDBJ databases">
        <title>Lactobacillus wasatchii sp. WDC04, a late gas producing bacteria isolated from aged chedder cheese.</title>
        <authorList>
            <person name="Oberg C.J."/>
            <person name="Culumber M."/>
            <person name="McMahon D.J."/>
            <person name="Broadbent J.R."/>
            <person name="Oberg T.S."/>
            <person name="Ortaki F."/>
        </authorList>
    </citation>
    <scope>NUCLEOTIDE SEQUENCE [LARGE SCALE GENOMIC DNA]</scope>
    <source>
        <strain evidence="9 10">WDC04</strain>
    </source>
</reference>
<dbReference type="Pfam" id="PF07690">
    <property type="entry name" value="MFS_1"/>
    <property type="match status" value="1"/>
</dbReference>
<dbReference type="EMBL" id="AWTT01000003">
    <property type="protein sequence ID" value="KIS04171.1"/>
    <property type="molecule type" value="Genomic_DNA"/>
</dbReference>
<evidence type="ECO:0000256" key="2">
    <source>
        <dbReference type="ARBA" id="ARBA00022448"/>
    </source>
</evidence>
<protein>
    <submittedName>
        <fullName evidence="9">Multidrug-efflux transporter, major facilitator superfamily</fullName>
    </submittedName>
</protein>
<keyword evidence="5 7" id="KW-1133">Transmembrane helix</keyword>
<proteinExistence type="predicted"/>
<evidence type="ECO:0000256" key="5">
    <source>
        <dbReference type="ARBA" id="ARBA00022989"/>
    </source>
</evidence>
<dbReference type="PROSITE" id="PS50850">
    <property type="entry name" value="MFS"/>
    <property type="match status" value="1"/>
</dbReference>
<dbReference type="InterPro" id="IPR036259">
    <property type="entry name" value="MFS_trans_sf"/>
</dbReference>
<dbReference type="GO" id="GO:0005886">
    <property type="term" value="C:plasma membrane"/>
    <property type="evidence" value="ECO:0007669"/>
    <property type="project" value="UniProtKB-SubCell"/>
</dbReference>
<gene>
    <name evidence="9" type="ORF">WDC_0234</name>
</gene>
<evidence type="ECO:0000256" key="6">
    <source>
        <dbReference type="ARBA" id="ARBA00023136"/>
    </source>
</evidence>
<dbReference type="InterPro" id="IPR011701">
    <property type="entry name" value="MFS"/>
</dbReference>
<feature type="transmembrane region" description="Helical" evidence="7">
    <location>
        <begin position="20"/>
        <end position="41"/>
    </location>
</feature>
<keyword evidence="3" id="KW-1003">Cell membrane</keyword>